<feature type="domain" description="Alkaline phosphatase-like protein PglZ N-terminal" evidence="2">
    <location>
        <begin position="22"/>
        <end position="112"/>
    </location>
</feature>
<evidence type="ECO:0000259" key="3">
    <source>
        <dbReference type="Pfam" id="PF25863"/>
    </source>
</evidence>
<evidence type="ECO:0000259" key="2">
    <source>
        <dbReference type="Pfam" id="PF25862"/>
    </source>
</evidence>
<gene>
    <name evidence="4" type="ORF">UFOPK3720_00637</name>
</gene>
<dbReference type="InterPro" id="IPR058880">
    <property type="entry name" value="PglZ_N"/>
</dbReference>
<dbReference type="Pfam" id="PF25861">
    <property type="entry name" value="PglZ_2nd"/>
    <property type="match status" value="1"/>
</dbReference>
<dbReference type="AlphaFoldDB" id="A0A6J7IFZ9"/>
<dbReference type="Pfam" id="PF08665">
    <property type="entry name" value="PglZ"/>
    <property type="match status" value="1"/>
</dbReference>
<evidence type="ECO:0000259" key="1">
    <source>
        <dbReference type="Pfam" id="PF25861"/>
    </source>
</evidence>
<dbReference type="Pfam" id="PF25862">
    <property type="entry name" value="PglZ_1st"/>
    <property type="match status" value="1"/>
</dbReference>
<feature type="domain" description="Alkaline phosphatase-like protein PglZ second" evidence="1">
    <location>
        <begin position="181"/>
        <end position="323"/>
    </location>
</feature>
<accession>A0A6J7IFZ9</accession>
<dbReference type="InterPro" id="IPR058882">
    <property type="entry name" value="PglZ_C"/>
</dbReference>
<sequence>MTVLVDAAPVAGEPLVRQYAKSLVAKAGKGSAASVLLLRAQPVWDGPPQIAVPIETGGDARVLVRPCMSSLAVRDAMLQRGDGEYLVVLTDRNDADLGLGILARVFDQRVVTPSMWEAVKEAFRARQVDSILARMNWVAEPLVLSAPAGGWPVAPTGILTRDHALGHLTASLLGMPAGEVDPSGVLAWTLDPAAVAVFAQQPPSVREGVIEWVREVVGPVAALALRSSVQNHSIDALTIGLVADVLWRDATATPEVIAARTRLEQWTGVHDLDPEVARSFADAARGAAQRMASQRDPSYPGLLARATALFGDVRYHEGAAASTLLPAGYEARLSTLAAAIRAYLAGSPASLPDVEWAFTDLLRHSQAPGDRATGVARMGVRIARWLATPQAAAPTDLAQASLRQARENAYVDWAAADVWVGSTAPDIATAWAELFAAARARRNAHDVQFATLLADATSRGVLPDTLVPVESAVSRLLKPMVTAGNRLLVIIVDGMSTAVAAELAEEALPLGWYEVVPEADGARTAILAALPTLTTYSRTSLLTGTLKQGTQSDEKIGFPALTGGPVFHKADLVGSAGQALTGEVLAAIRSDVGMCAVVLNTVDDALAKADPGGMEWNITGIQHLAPLLDEAARARRTVVLVSDHGHVVERGGPTQPIPEAEARWRTESTGPLNTERETVLAGPRVLAGGGSIIAAVDETLRYGAKQAGYHGGASAAEVVIPVIVLSRAPDDMRTAGWVSAAPQAPAWWNDQVIAAPAVTSPGVAQRQPARPAAPGQGVLEIDFPEVAPVAAGPADESLLAALLASPIYQAQKARYGARAASDDVVRSVVSGLLAQSGRAHRDTLATAAGIPAHRLPQTLVALRRQLNVEGYDVLSVDVDEVTVILDVALLRQQFLDGLDS</sequence>
<organism evidence="4">
    <name type="scientific">freshwater metagenome</name>
    <dbReference type="NCBI Taxonomy" id="449393"/>
    <lineage>
        <taxon>unclassified sequences</taxon>
        <taxon>metagenomes</taxon>
        <taxon>ecological metagenomes</taxon>
    </lineage>
</organism>
<dbReference type="Pfam" id="PF25863">
    <property type="entry name" value="PglZ_C"/>
    <property type="match status" value="1"/>
</dbReference>
<dbReference type="EMBL" id="CAFBNB010000096">
    <property type="protein sequence ID" value="CAB4929322.1"/>
    <property type="molecule type" value="Genomic_DNA"/>
</dbReference>
<name>A0A6J7IFZ9_9ZZZZ</name>
<dbReference type="NCBIfam" id="NF033446">
    <property type="entry name" value="BREX_PglZ_2"/>
    <property type="match status" value="1"/>
</dbReference>
<protein>
    <submittedName>
        <fullName evidence="4">Unannotated protein</fullName>
    </submittedName>
</protein>
<feature type="domain" description="Alkaline phosphatase-like protein PglZ C-terminal" evidence="3">
    <location>
        <begin position="794"/>
        <end position="894"/>
    </location>
</feature>
<dbReference type="InterPro" id="IPR047992">
    <property type="entry name" value="BREX_PglZ"/>
</dbReference>
<evidence type="ECO:0000313" key="4">
    <source>
        <dbReference type="EMBL" id="CAB4929322.1"/>
    </source>
</evidence>
<dbReference type="InterPro" id="IPR058881">
    <property type="entry name" value="PglZ_2nd"/>
</dbReference>
<reference evidence="4" key="1">
    <citation type="submission" date="2020-05" db="EMBL/GenBank/DDBJ databases">
        <authorList>
            <person name="Chiriac C."/>
            <person name="Salcher M."/>
            <person name="Ghai R."/>
            <person name="Kavagutti S V."/>
        </authorList>
    </citation>
    <scope>NUCLEOTIDE SEQUENCE</scope>
</reference>
<proteinExistence type="predicted"/>